<reference evidence="4 5" key="1">
    <citation type="submission" date="2020-02" db="EMBL/GenBank/DDBJ databases">
        <authorList>
            <person name="Li X.-J."/>
            <person name="Han X.-M."/>
        </authorList>
    </citation>
    <scope>NUCLEOTIDE SEQUENCE [LARGE SCALE GENOMIC DNA]</scope>
    <source>
        <strain evidence="4 5">CCTCC AB 2017055</strain>
    </source>
</reference>
<dbReference type="Pfam" id="PF22124">
    <property type="entry name" value="Glyco_hydro_95_cat"/>
    <property type="match status" value="1"/>
</dbReference>
<dbReference type="Proteomes" id="UP000475214">
    <property type="component" value="Unassembled WGS sequence"/>
</dbReference>
<keyword evidence="5" id="KW-1185">Reference proteome</keyword>
<protein>
    <submittedName>
        <fullName evidence="4">Glycoside hydrolase family 95 protein</fullName>
    </submittedName>
</protein>
<dbReference type="Gene3D" id="1.50.10.10">
    <property type="match status" value="1"/>
</dbReference>
<dbReference type="SUPFAM" id="SSF48208">
    <property type="entry name" value="Six-hairpin glycosidases"/>
    <property type="match status" value="1"/>
</dbReference>
<feature type="domain" description="Glycosyl hydrolase family 95 N-terminal" evidence="1">
    <location>
        <begin position="5"/>
        <end position="272"/>
    </location>
</feature>
<dbReference type="InterPro" id="IPR012341">
    <property type="entry name" value="6hp_glycosidase-like_sf"/>
</dbReference>
<dbReference type="InterPro" id="IPR027414">
    <property type="entry name" value="GH95_N_dom"/>
</dbReference>
<organism evidence="4 5">
    <name type="scientific">Phytoactinopolyspora halotolerans</name>
    <dbReference type="NCBI Taxonomy" id="1981512"/>
    <lineage>
        <taxon>Bacteria</taxon>
        <taxon>Bacillati</taxon>
        <taxon>Actinomycetota</taxon>
        <taxon>Actinomycetes</taxon>
        <taxon>Jiangellales</taxon>
        <taxon>Jiangellaceae</taxon>
        <taxon>Phytoactinopolyspora</taxon>
    </lineage>
</organism>
<dbReference type="AlphaFoldDB" id="A0A6L9S943"/>
<feature type="domain" description="Glycosyl hydrolase family 95 catalytic" evidence="3">
    <location>
        <begin position="301"/>
        <end position="724"/>
    </location>
</feature>
<dbReference type="Pfam" id="PF21307">
    <property type="entry name" value="Glyco_hydro_95_C"/>
    <property type="match status" value="1"/>
</dbReference>
<evidence type="ECO:0000259" key="2">
    <source>
        <dbReference type="Pfam" id="PF21307"/>
    </source>
</evidence>
<dbReference type="Pfam" id="PF14498">
    <property type="entry name" value="Glyco_hyd_65N_2"/>
    <property type="match status" value="1"/>
</dbReference>
<dbReference type="InterPro" id="IPR016518">
    <property type="entry name" value="Alpha-L-fucosidase"/>
</dbReference>
<proteinExistence type="predicted"/>
<gene>
    <name evidence="4" type="ORF">G1H10_15330</name>
</gene>
<keyword evidence="4" id="KW-0378">Hydrolase</keyword>
<dbReference type="InterPro" id="IPR049053">
    <property type="entry name" value="AFCA-like_C"/>
</dbReference>
<dbReference type="PANTHER" id="PTHR31084">
    <property type="entry name" value="ALPHA-L-FUCOSIDASE 2"/>
    <property type="match status" value="1"/>
</dbReference>
<dbReference type="GO" id="GO:0004560">
    <property type="term" value="F:alpha-L-fucosidase activity"/>
    <property type="evidence" value="ECO:0007669"/>
    <property type="project" value="InterPro"/>
</dbReference>
<sequence>MSHLIWSRRPAQLWTEALPLGNGSLGAMVFGRPGRELIQINHETAWSGSVASNTREPRPSSATAARALTDARRALRSGDYATAEKRLTVLQHRFAQTYLPLADLLLDVQLPHLDGHERATGIRRELDLRSATHTLTYRRGDVTVRIRSFVSRPDQVLVIRVDCDPVCPVQVRAELTTQLRTIAASPAPGHAELRTAMPSDICRRPDTRDHAIEYSDHAGEALRGAVAVRALEPGLDGPTGPGGIRGAQDGDAIAVSGSGSVVLALAASTTFAGIAEPPAGTDDDAARRARTILDGVASSQVDEVWRRHEADHRRLYDRVEMDLTESVPDAESVPDTTAGDPPYDRLLEAAAHPGGVLERAPDLVSLLFHYGRYLLITSSYGARLPATLQGIWNADLLPPWSSKYTTNINLEMNYWGAETADLAECSEPLFDLIEALSRTGRQVARDLYQARGWVVHHNTDAWGYAQPEGLGLHPPRWSFWPMAGPWLLRHMVERLEFGADTDVLKRRVWPLLRSAAEFYLDWVQEVNGEIATLPSTSPENDFLADGGRFSAGISSTMDLSLIAELFSSLDRLARRVGASTDPVVEAARRIADRIPGPSVGAGGLIKEWAADPPQALPGHRHLSHLYFAFPGRTPVDPHLRSAISASLDDRGDDSTGWSLVWKLALRARLEQPGKVEDLLELMFRPADGAEAGERGGLYPNFFAAHPPFQIDGNLGFVGALAEVLLHSHGDAIVLLPALPPALHTGSVRGLVARPGIHVDLSWAAGRLRWARLRAPEATDVVIQHGSDRFSCSLRAGVPWTFRPGSHSEDGG</sequence>
<name>A0A6L9S943_9ACTN</name>
<dbReference type="InterPro" id="IPR008928">
    <property type="entry name" value="6-hairpin_glycosidase_sf"/>
</dbReference>
<evidence type="ECO:0000313" key="4">
    <source>
        <dbReference type="EMBL" id="NEE01543.1"/>
    </source>
</evidence>
<feature type="domain" description="Alpha fucosidase A-like C-terminal" evidence="2">
    <location>
        <begin position="727"/>
        <end position="785"/>
    </location>
</feature>
<dbReference type="PANTHER" id="PTHR31084:SF0">
    <property type="entry name" value="ALPHA-L-FUCOSIDASE 2"/>
    <property type="match status" value="1"/>
</dbReference>
<dbReference type="InterPro" id="IPR054363">
    <property type="entry name" value="GH95_cat"/>
</dbReference>
<dbReference type="PIRSF" id="PIRSF007663">
    <property type="entry name" value="UCP007663"/>
    <property type="match status" value="1"/>
</dbReference>
<dbReference type="EMBL" id="JAAGOA010000010">
    <property type="protein sequence ID" value="NEE01543.1"/>
    <property type="molecule type" value="Genomic_DNA"/>
</dbReference>
<evidence type="ECO:0000259" key="1">
    <source>
        <dbReference type="Pfam" id="PF14498"/>
    </source>
</evidence>
<dbReference type="GO" id="GO:0005975">
    <property type="term" value="P:carbohydrate metabolic process"/>
    <property type="evidence" value="ECO:0007669"/>
    <property type="project" value="InterPro"/>
</dbReference>
<evidence type="ECO:0000313" key="5">
    <source>
        <dbReference type="Proteomes" id="UP000475214"/>
    </source>
</evidence>
<evidence type="ECO:0000259" key="3">
    <source>
        <dbReference type="Pfam" id="PF22124"/>
    </source>
</evidence>
<comment type="caution">
    <text evidence="4">The sequence shown here is derived from an EMBL/GenBank/DDBJ whole genome shotgun (WGS) entry which is preliminary data.</text>
</comment>
<dbReference type="RefSeq" id="WP_163739305.1">
    <property type="nucleotide sequence ID" value="NZ_JAAGOA010000010.1"/>
</dbReference>
<accession>A0A6L9S943</accession>